<gene>
    <name evidence="1" type="ORF">ET445_12270</name>
</gene>
<dbReference type="PANTHER" id="PTHR38479:SF2">
    <property type="entry name" value="WINGED HELIX DNA-BINDING DOMAIN-CONTAINING PROTEIN"/>
    <property type="match status" value="1"/>
</dbReference>
<dbReference type="Pfam" id="PF06224">
    <property type="entry name" value="AlkZ-like"/>
    <property type="match status" value="1"/>
</dbReference>
<dbReference type="GO" id="GO:0003677">
    <property type="term" value="F:DNA binding"/>
    <property type="evidence" value="ECO:0007669"/>
    <property type="project" value="UniProtKB-KW"/>
</dbReference>
<proteinExistence type="predicted"/>
<protein>
    <submittedName>
        <fullName evidence="1">Winged helix DNA-binding domain-containing protein</fullName>
    </submittedName>
</protein>
<name>A0A4P6FTW4_9MICO</name>
<reference evidence="1 2" key="1">
    <citation type="submission" date="2019-01" db="EMBL/GenBank/DDBJ databases">
        <title>Genome sequencing of strain FW100M-8.</title>
        <authorList>
            <person name="Heo J."/>
            <person name="Kim S.-J."/>
            <person name="Kim J.-S."/>
            <person name="Hong S.-B."/>
            <person name="Kwon S.-W."/>
        </authorList>
    </citation>
    <scope>NUCLEOTIDE SEQUENCE [LARGE SCALE GENOMIC DNA]</scope>
    <source>
        <strain evidence="1 2">FW100M-8</strain>
    </source>
</reference>
<sequence length="370" mass="40118">MTTDASGPASLAALRAARLAAHGLDDGFASPADAMARLVCVQAQDLGAAKWVLGARVRGSTEASIDQAIDDRTLLRSWPMRGTLHFVEPSMLRPILRLTSARLLQRAAKTHRDEGIDDDMHAAARTVAVRELEGGRSASRDELQAAWARAGVVTTGQRGYHLIWRLANEGLLCGGPVDTRSRQRFALLDEWSPRRPDEPSDDDEILGRLVVGYVRGHGPVTARDFAWWAGLTLAQARTAFAVAGEALVPFGDERFVASAAPTPIAASQKGTRHVLAAFDEYFLGYGDRTAFCSTDDALRVVPGRNGMFLPLLVADGEVVGTWRRSRERRGETSIEAGPFSGDVDLAEFRSAFERWAVFHGTTLGDLSVAR</sequence>
<accession>A0A4P6FTW4</accession>
<dbReference type="PANTHER" id="PTHR38479">
    <property type="entry name" value="LMO0824 PROTEIN"/>
    <property type="match status" value="1"/>
</dbReference>
<evidence type="ECO:0000313" key="1">
    <source>
        <dbReference type="EMBL" id="QAY73998.1"/>
    </source>
</evidence>
<evidence type="ECO:0000313" key="2">
    <source>
        <dbReference type="Proteomes" id="UP000291259"/>
    </source>
</evidence>
<dbReference type="RefSeq" id="WP_129191546.1">
    <property type="nucleotide sequence ID" value="NZ_CP035491.1"/>
</dbReference>
<dbReference type="EMBL" id="CP035491">
    <property type="protein sequence ID" value="QAY73998.1"/>
    <property type="molecule type" value="Genomic_DNA"/>
</dbReference>
<keyword evidence="2" id="KW-1185">Reference proteome</keyword>
<dbReference type="AlphaFoldDB" id="A0A4P6FTW4"/>
<dbReference type="InterPro" id="IPR009351">
    <property type="entry name" value="AlkZ-like"/>
</dbReference>
<keyword evidence="1" id="KW-0238">DNA-binding</keyword>
<organism evidence="1 2">
    <name type="scientific">Agromyces protaetiae</name>
    <dbReference type="NCBI Taxonomy" id="2509455"/>
    <lineage>
        <taxon>Bacteria</taxon>
        <taxon>Bacillati</taxon>
        <taxon>Actinomycetota</taxon>
        <taxon>Actinomycetes</taxon>
        <taxon>Micrococcales</taxon>
        <taxon>Microbacteriaceae</taxon>
        <taxon>Agromyces</taxon>
    </lineage>
</organism>
<dbReference type="Proteomes" id="UP000291259">
    <property type="component" value="Chromosome"/>
</dbReference>
<dbReference type="KEGG" id="agf:ET445_12270"/>
<dbReference type="OrthoDB" id="9148135at2"/>